<name>A0A0G4PPX5_PENC3</name>
<keyword evidence="1" id="KW-0732">Signal</keyword>
<evidence type="ECO:0000313" key="2">
    <source>
        <dbReference type="EMBL" id="CRL28400.1"/>
    </source>
</evidence>
<keyword evidence="3" id="KW-1185">Reference proteome</keyword>
<protein>
    <submittedName>
        <fullName evidence="2">Str. FM013</fullName>
    </submittedName>
</protein>
<dbReference type="Proteomes" id="UP000053732">
    <property type="component" value="Unassembled WGS sequence"/>
</dbReference>
<reference evidence="2 3" key="1">
    <citation type="journal article" date="2014" name="Nat. Commun.">
        <title>Multiple recent horizontal transfers of a large genomic region in cheese making fungi.</title>
        <authorList>
            <person name="Cheeseman K."/>
            <person name="Ropars J."/>
            <person name="Renault P."/>
            <person name="Dupont J."/>
            <person name="Gouzy J."/>
            <person name="Branca A."/>
            <person name="Abraham A.L."/>
            <person name="Ceppi M."/>
            <person name="Conseiller E."/>
            <person name="Debuchy R."/>
            <person name="Malagnac F."/>
            <person name="Goarin A."/>
            <person name="Silar P."/>
            <person name="Lacoste S."/>
            <person name="Sallet E."/>
            <person name="Bensimon A."/>
            <person name="Giraud T."/>
            <person name="Brygoo Y."/>
        </authorList>
    </citation>
    <scope>NUCLEOTIDE SEQUENCE [LARGE SCALE GENOMIC DNA]</scope>
    <source>
        <strain evidence="3">FM 013</strain>
    </source>
</reference>
<evidence type="ECO:0000313" key="3">
    <source>
        <dbReference type="Proteomes" id="UP000053732"/>
    </source>
</evidence>
<gene>
    <name evidence="2" type="ORF">PCAMFM013_S027g000089</name>
</gene>
<accession>A0A0G4PPX5</accession>
<feature type="signal peptide" evidence="1">
    <location>
        <begin position="1"/>
        <end position="20"/>
    </location>
</feature>
<organism evidence="2 3">
    <name type="scientific">Penicillium camemberti (strain FM 013)</name>
    <dbReference type="NCBI Taxonomy" id="1429867"/>
    <lineage>
        <taxon>Eukaryota</taxon>
        <taxon>Fungi</taxon>
        <taxon>Dikarya</taxon>
        <taxon>Ascomycota</taxon>
        <taxon>Pezizomycotina</taxon>
        <taxon>Eurotiomycetes</taxon>
        <taxon>Eurotiomycetidae</taxon>
        <taxon>Eurotiales</taxon>
        <taxon>Aspergillaceae</taxon>
        <taxon>Penicillium</taxon>
    </lineage>
</organism>
<dbReference type="AlphaFoldDB" id="A0A0G4PPX5"/>
<sequence length="53" mass="6317">MVWNLISFLGFVITPESVLLWDPGFSDSFEYTMLFRLLKRWLHVVLPDLLRGF</sequence>
<feature type="chain" id="PRO_5005195516" evidence="1">
    <location>
        <begin position="21"/>
        <end position="53"/>
    </location>
</feature>
<proteinExistence type="predicted"/>
<dbReference type="EMBL" id="HG793160">
    <property type="protein sequence ID" value="CRL28400.1"/>
    <property type="molecule type" value="Genomic_DNA"/>
</dbReference>
<evidence type="ECO:0000256" key="1">
    <source>
        <dbReference type="SAM" id="SignalP"/>
    </source>
</evidence>